<dbReference type="CDD" id="cd07262">
    <property type="entry name" value="VOC_like"/>
    <property type="match status" value="1"/>
</dbReference>
<evidence type="ECO:0000259" key="1">
    <source>
        <dbReference type="PROSITE" id="PS51819"/>
    </source>
</evidence>
<comment type="caution">
    <text evidence="2">The sequence shown here is derived from an EMBL/GenBank/DDBJ whole genome shotgun (WGS) entry which is preliminary data.</text>
</comment>
<organism evidence="2 3">
    <name type="scientific">Maritimibacter dapengensis</name>
    <dbReference type="NCBI Taxonomy" id="2836868"/>
    <lineage>
        <taxon>Bacteria</taxon>
        <taxon>Pseudomonadati</taxon>
        <taxon>Pseudomonadota</taxon>
        <taxon>Alphaproteobacteria</taxon>
        <taxon>Rhodobacterales</taxon>
        <taxon>Roseobacteraceae</taxon>
        <taxon>Maritimibacter</taxon>
    </lineage>
</organism>
<keyword evidence="3" id="KW-1185">Reference proteome</keyword>
<protein>
    <submittedName>
        <fullName evidence="2">VOC family protein</fullName>
    </submittedName>
</protein>
<dbReference type="RefSeq" id="WP_218390958.1">
    <property type="nucleotide sequence ID" value="NZ_JAHUZE010000001.1"/>
</dbReference>
<dbReference type="InterPro" id="IPR037523">
    <property type="entry name" value="VOC_core"/>
</dbReference>
<gene>
    <name evidence="2" type="ORF">KJP28_04155</name>
</gene>
<dbReference type="Pfam" id="PF00903">
    <property type="entry name" value="Glyoxalase"/>
    <property type="match status" value="1"/>
</dbReference>
<dbReference type="PANTHER" id="PTHR35006">
    <property type="entry name" value="GLYOXALASE FAMILY PROTEIN (AFU_ORTHOLOGUE AFUA_5G14830)"/>
    <property type="match status" value="1"/>
</dbReference>
<reference evidence="2 3" key="1">
    <citation type="submission" date="2021-05" db="EMBL/GenBank/DDBJ databases">
        <title>Culturable bacteria isolated from Daya Bay.</title>
        <authorList>
            <person name="Zheng W."/>
            <person name="Yu S."/>
            <person name="Huang Y."/>
        </authorList>
    </citation>
    <scope>NUCLEOTIDE SEQUENCE [LARGE SCALE GENOMIC DNA]</scope>
    <source>
        <strain evidence="2 3">DP4N28-5</strain>
    </source>
</reference>
<dbReference type="PROSITE" id="PS51819">
    <property type="entry name" value="VOC"/>
    <property type="match status" value="1"/>
</dbReference>
<evidence type="ECO:0000313" key="2">
    <source>
        <dbReference type="EMBL" id="MBV7378106.1"/>
    </source>
</evidence>
<proteinExistence type="predicted"/>
<sequence>MDRGGLPLFSHVTLGVSDFDRAFAFYVPFCDALGLETSMNGKLLGRRWASWRMAGEARPLFAITEPFEGAFVAGNGAMVAFSAPTREAVDRIHAEAIANGGANEGDRWLRPHYHADYYGAYLRDPDGNKLCVVCHAPE</sequence>
<feature type="domain" description="VOC" evidence="1">
    <location>
        <begin position="8"/>
        <end position="135"/>
    </location>
</feature>
<dbReference type="PANTHER" id="PTHR35006:SF1">
    <property type="entry name" value="BLL2941 PROTEIN"/>
    <property type="match status" value="1"/>
</dbReference>
<dbReference type="InterPro" id="IPR004360">
    <property type="entry name" value="Glyas_Fos-R_dOase_dom"/>
</dbReference>
<evidence type="ECO:0000313" key="3">
    <source>
        <dbReference type="Proteomes" id="UP000756530"/>
    </source>
</evidence>
<dbReference type="Proteomes" id="UP000756530">
    <property type="component" value="Unassembled WGS sequence"/>
</dbReference>
<dbReference type="EMBL" id="JAHUZE010000001">
    <property type="protein sequence ID" value="MBV7378106.1"/>
    <property type="molecule type" value="Genomic_DNA"/>
</dbReference>
<accession>A0ABS6T0H7</accession>
<name>A0ABS6T0H7_9RHOB</name>